<sequence length="365" mass="41291">MVTKSQTENWLKAWGHDWLLEGCANCNGVFVLSPDKVSQRCPFCGQSTLEQMNPSDDRPTYTQPAELMLPFQAKESQLQSKMAKFVKSIWLAPSDLSEATLQSRLQPLYLPMWLVDAQVQGQWQAEVGFDYEIVSHQEKYRNNQWESQRVQEGRVRWEPRLGRLNRAYDNQAAPALEEQQQVEAQIGRFDLDVQKPFFNPDGLAGATVRLPNRPPEDAWSEAMVGLKVSVLQDCRRASKADRIRGFKWSPSFANQHWTQLLLPVYTSYYLDDNEQAQIVLLHGQTGKLHAVRRASMKRARRLALIILAVTAVLLLATFVLLGLGFTLDDAALPWAGMLGVFTVGVGGTAVLPLAYVWYVNNLRSN</sequence>
<evidence type="ECO:0000313" key="2">
    <source>
        <dbReference type="EMBL" id="VAW43373.1"/>
    </source>
</evidence>
<accession>A0A3B0VTB4</accession>
<keyword evidence="1" id="KW-0472">Membrane</keyword>
<dbReference type="AlphaFoldDB" id="A0A3B0VTB4"/>
<keyword evidence="1" id="KW-0812">Transmembrane</keyword>
<name>A0A3B0VTB4_9ZZZZ</name>
<protein>
    <recommendedName>
        <fullName evidence="3">Primosomal protein N' (Replication factor Y)-superfamily II helicase</fullName>
    </recommendedName>
</protein>
<keyword evidence="1" id="KW-1133">Transmembrane helix</keyword>
<reference evidence="2" key="1">
    <citation type="submission" date="2018-06" db="EMBL/GenBank/DDBJ databases">
        <authorList>
            <person name="Zhirakovskaya E."/>
        </authorList>
    </citation>
    <scope>NUCLEOTIDE SEQUENCE</scope>
</reference>
<dbReference type="EMBL" id="UOEU01001072">
    <property type="protein sequence ID" value="VAW43373.1"/>
    <property type="molecule type" value="Genomic_DNA"/>
</dbReference>
<evidence type="ECO:0000256" key="1">
    <source>
        <dbReference type="SAM" id="Phobius"/>
    </source>
</evidence>
<proteinExistence type="predicted"/>
<feature type="transmembrane region" description="Helical" evidence="1">
    <location>
        <begin position="331"/>
        <end position="358"/>
    </location>
</feature>
<organism evidence="2">
    <name type="scientific">hydrothermal vent metagenome</name>
    <dbReference type="NCBI Taxonomy" id="652676"/>
    <lineage>
        <taxon>unclassified sequences</taxon>
        <taxon>metagenomes</taxon>
        <taxon>ecological metagenomes</taxon>
    </lineage>
</organism>
<evidence type="ECO:0008006" key="3">
    <source>
        <dbReference type="Google" id="ProtNLM"/>
    </source>
</evidence>
<gene>
    <name evidence="2" type="ORF">MNBD_CHLOROFLEXI01-2776</name>
</gene>
<feature type="transmembrane region" description="Helical" evidence="1">
    <location>
        <begin position="302"/>
        <end position="325"/>
    </location>
</feature>